<name>A0A1R4J6K2_9MICO</name>
<protein>
    <submittedName>
        <fullName evidence="1">Uncharacterized protein</fullName>
    </submittedName>
</protein>
<reference evidence="1 2" key="1">
    <citation type="submission" date="2017-02" db="EMBL/GenBank/DDBJ databases">
        <authorList>
            <person name="Peterson S.W."/>
        </authorList>
    </citation>
    <scope>NUCLEOTIDE SEQUENCE [LARGE SCALE GENOMIC DNA]</scope>
    <source>
        <strain evidence="1 2">B Mb 05.01</strain>
    </source>
</reference>
<proteinExistence type="predicted"/>
<dbReference type="EMBL" id="FUKO01000019">
    <property type="protein sequence ID" value="SJN27652.1"/>
    <property type="molecule type" value="Genomic_DNA"/>
</dbReference>
<evidence type="ECO:0000313" key="2">
    <source>
        <dbReference type="Proteomes" id="UP000196320"/>
    </source>
</evidence>
<keyword evidence="2" id="KW-1185">Reference proteome</keyword>
<dbReference type="OrthoDB" id="4989960at2"/>
<dbReference type="Proteomes" id="UP000196320">
    <property type="component" value="Unassembled WGS sequence"/>
</dbReference>
<gene>
    <name evidence="1" type="ORF">FM104_05680</name>
</gene>
<dbReference type="AlphaFoldDB" id="A0A1R4J6K2"/>
<dbReference type="RefSeq" id="WP_143738261.1">
    <property type="nucleotide sequence ID" value="NZ_FUKO01000019.1"/>
</dbReference>
<evidence type="ECO:0000313" key="1">
    <source>
        <dbReference type="EMBL" id="SJN27652.1"/>
    </source>
</evidence>
<organism evidence="1 2">
    <name type="scientific">Microbacterium esteraromaticum</name>
    <dbReference type="NCBI Taxonomy" id="57043"/>
    <lineage>
        <taxon>Bacteria</taxon>
        <taxon>Bacillati</taxon>
        <taxon>Actinomycetota</taxon>
        <taxon>Actinomycetes</taxon>
        <taxon>Micrococcales</taxon>
        <taxon>Microbacteriaceae</taxon>
        <taxon>Microbacterium</taxon>
    </lineage>
</organism>
<sequence>MNEVQGPTPAGTSRPYRTLAEALRAHRIPVENHEFIGALTESVGISSFIDRGRYIEALRREEGAPLHIGKTYINGFTAEEAPTVGGRALPLLPSEGREPFYFVTYPAAQVATKASAKRAAGPRSAAAPKAAPRAARATKLNEREYGQCDVCFMVRNASGKCACDD</sequence>
<accession>A0A1R4J6K2</accession>